<evidence type="ECO:0000313" key="1">
    <source>
        <dbReference type="EMBL" id="CDW38904.1"/>
    </source>
</evidence>
<feature type="non-terminal residue" evidence="1">
    <location>
        <position position="1"/>
    </location>
</feature>
<reference evidence="1" key="1">
    <citation type="submission" date="2014-05" db="EMBL/GenBank/DDBJ databases">
        <authorList>
            <person name="Chronopoulou M."/>
        </authorList>
    </citation>
    <scope>NUCLEOTIDE SEQUENCE</scope>
    <source>
        <tissue evidence="1">Whole organism</tissue>
    </source>
</reference>
<proteinExistence type="predicted"/>
<dbReference type="AlphaFoldDB" id="A0A0K2UKY4"/>
<protein>
    <submittedName>
        <fullName evidence="1">Uncharacterized protein</fullName>
    </submittedName>
</protein>
<name>A0A0K2UKY4_LEPSM</name>
<sequence>VNTNNEKARPLINVKSSFESRRHGTLSPLGINSPVSSYDHLLYNKNEIFLFEIHSHVINSIFVILLPSRNICAGADFL</sequence>
<dbReference type="EMBL" id="HACA01021543">
    <property type="protein sequence ID" value="CDW38904.1"/>
    <property type="molecule type" value="Transcribed_RNA"/>
</dbReference>
<organism evidence="1">
    <name type="scientific">Lepeophtheirus salmonis</name>
    <name type="common">Salmon louse</name>
    <name type="synonym">Caligus salmonis</name>
    <dbReference type="NCBI Taxonomy" id="72036"/>
    <lineage>
        <taxon>Eukaryota</taxon>
        <taxon>Metazoa</taxon>
        <taxon>Ecdysozoa</taxon>
        <taxon>Arthropoda</taxon>
        <taxon>Crustacea</taxon>
        <taxon>Multicrustacea</taxon>
        <taxon>Hexanauplia</taxon>
        <taxon>Copepoda</taxon>
        <taxon>Siphonostomatoida</taxon>
        <taxon>Caligidae</taxon>
        <taxon>Lepeophtheirus</taxon>
    </lineage>
</organism>
<accession>A0A0K2UKY4</accession>